<keyword evidence="3" id="KW-1185">Reference proteome</keyword>
<accession>A0A0N7HXD7</accession>
<dbReference type="AlphaFoldDB" id="A0A0N7HXD7"/>
<dbReference type="KEGG" id="rti:DC20_21620"/>
<dbReference type="PATRIC" id="fig|512763.3.peg.4753"/>
<organism evidence="2 3">
    <name type="scientific">Rufibacter tibetensis</name>
    <dbReference type="NCBI Taxonomy" id="512763"/>
    <lineage>
        <taxon>Bacteria</taxon>
        <taxon>Pseudomonadati</taxon>
        <taxon>Bacteroidota</taxon>
        <taxon>Cytophagia</taxon>
        <taxon>Cytophagales</taxon>
        <taxon>Hymenobacteraceae</taxon>
        <taxon>Rufibacter</taxon>
    </lineage>
</organism>
<geneLocation type="plasmid" evidence="2 3">
    <name>1</name>
</geneLocation>
<protein>
    <submittedName>
        <fullName evidence="2">Pectate lyase</fullName>
    </submittedName>
</protein>
<evidence type="ECO:0000313" key="3">
    <source>
        <dbReference type="Proteomes" id="UP000061382"/>
    </source>
</evidence>
<dbReference type="GO" id="GO:0016829">
    <property type="term" value="F:lyase activity"/>
    <property type="evidence" value="ECO:0007669"/>
    <property type="project" value="UniProtKB-KW"/>
</dbReference>
<dbReference type="Gene3D" id="1.50.10.20">
    <property type="match status" value="1"/>
</dbReference>
<dbReference type="Proteomes" id="UP000061382">
    <property type="component" value="Plasmid 1"/>
</dbReference>
<dbReference type="InterPro" id="IPR012669">
    <property type="entry name" value="Pectate_lyase"/>
</dbReference>
<evidence type="ECO:0000256" key="1">
    <source>
        <dbReference type="SAM" id="SignalP"/>
    </source>
</evidence>
<keyword evidence="2" id="KW-0614">Plasmid</keyword>
<evidence type="ECO:0000313" key="2">
    <source>
        <dbReference type="EMBL" id="ALJ01761.1"/>
    </source>
</evidence>
<dbReference type="NCBIfam" id="TIGR02474">
    <property type="entry name" value="pec_lyase"/>
    <property type="match status" value="1"/>
</dbReference>
<feature type="signal peptide" evidence="1">
    <location>
        <begin position="1"/>
        <end position="22"/>
    </location>
</feature>
<dbReference type="SUPFAM" id="SSF81853">
    <property type="entry name" value="Family 10 polysaccharide lyase"/>
    <property type="match status" value="1"/>
</dbReference>
<name>A0A0N7HXD7_9BACT</name>
<gene>
    <name evidence="2" type="ORF">DC20_21620</name>
</gene>
<proteinExistence type="predicted"/>
<dbReference type="EMBL" id="CP012644">
    <property type="protein sequence ID" value="ALJ01761.1"/>
    <property type="molecule type" value="Genomic_DNA"/>
</dbReference>
<reference evidence="2 3" key="1">
    <citation type="submission" date="2015-08" db="EMBL/GenBank/DDBJ databases">
        <title>Complete genome sequence of Rufibacter tibetensis strain 1351t, a radiation-resistant bacterium from tibet plateau.</title>
        <authorList>
            <person name="Dai J."/>
        </authorList>
    </citation>
    <scope>NUCLEOTIDE SEQUENCE [LARGE SCALE GENOMIC DNA]</scope>
    <source>
        <strain evidence="2 3">1351</strain>
        <plasmid evidence="2 3">1</plasmid>
    </source>
</reference>
<sequence length="376" mass="42138">MNNPLKNFLLVSLLNVALSALAVGQGKQPVKPGDYLGMRWSQVASQMPAEWYASREAWMVAENVLLTQREVGGWAKNKPYHHVFTEGEKAQFTKERQEIGATFDNGATITELKFLARVYASQKDERYKAAFEKGLAYVLTAQYGNGGWPQFFPLRQGSSVAYASHVTYNDDAMVNIMKFLRDIHGDKGDYRALQVPGATKEKAREAFDKGIGCILASQIRVNGRPTVWCAQHDRNTLVPANARKYELASFSGAESVGITQLLMGLQNPSSQVIAAVQGAVAWFEKNKVEGIRLEKKTIEGGKSDLTVVQDRSAPAIWARFYDLNTQKPFFCDRDGVMKFSLAEIGHERRNNYGWYTDTPHKILQAYPGWVKKWGVK</sequence>
<keyword evidence="1" id="KW-0732">Signal</keyword>
<keyword evidence="2" id="KW-0456">Lyase</keyword>
<feature type="chain" id="PRO_5006012746" evidence="1">
    <location>
        <begin position="23"/>
        <end position="376"/>
    </location>
</feature>
<dbReference type="Pfam" id="PF09492">
    <property type="entry name" value="Pec_lyase"/>
    <property type="match status" value="1"/>
</dbReference>